<evidence type="ECO:0000259" key="3">
    <source>
        <dbReference type="Pfam" id="PF19305"/>
    </source>
</evidence>
<dbReference type="InterPro" id="IPR042183">
    <property type="entry name" value="MmgE/PrpD_sf_1"/>
</dbReference>
<evidence type="ECO:0000259" key="2">
    <source>
        <dbReference type="Pfam" id="PF03972"/>
    </source>
</evidence>
<dbReference type="EMBL" id="VLTJ01000029">
    <property type="protein sequence ID" value="TSH92754.1"/>
    <property type="molecule type" value="Genomic_DNA"/>
</dbReference>
<evidence type="ECO:0000313" key="5">
    <source>
        <dbReference type="Proteomes" id="UP000318405"/>
    </source>
</evidence>
<comment type="caution">
    <text evidence="4">The sequence shown here is derived from an EMBL/GenBank/DDBJ whole genome shotgun (WGS) entry which is preliminary data.</text>
</comment>
<dbReference type="Gene3D" id="1.10.4100.10">
    <property type="entry name" value="2-methylcitrate dehydratase PrpD"/>
    <property type="match status" value="1"/>
</dbReference>
<dbReference type="PANTHER" id="PTHR16943:SF8">
    <property type="entry name" value="2-METHYLCITRATE DEHYDRATASE"/>
    <property type="match status" value="1"/>
</dbReference>
<reference evidence="4 5" key="1">
    <citation type="submission" date="2019-07" db="EMBL/GenBank/DDBJ databases">
        <title>Qingshengfaniella alkalisoli gen. nov., sp. nov., isolated from saline soil.</title>
        <authorList>
            <person name="Xu L."/>
            <person name="Huang X.-X."/>
            <person name="Sun J.-Q."/>
        </authorList>
    </citation>
    <scope>NUCLEOTIDE SEQUENCE [LARGE SCALE GENOMIC DNA]</scope>
    <source>
        <strain evidence="4 5">DSM 27279</strain>
    </source>
</reference>
<dbReference type="Gene3D" id="3.30.1330.120">
    <property type="entry name" value="2-methylcitrate dehydratase PrpD"/>
    <property type="match status" value="1"/>
</dbReference>
<sequence>MRSRTWPACSWPPASSPNELGRARIAGKGILMTLSQLSTIARFVATAPERALAADVIETAKQCLVDWTAVSLAARHDAGPMATRRLIEQWHTHGQACNLYGDTGAAAPMALVNASLSHSLDYDDMHFATTFHPSGPTWATALAIGMDRGATEEQMLRAFVTGYEVGATMGCGDVGPRLADAGWHPTGILGHFSATSAAAVLLRLPASQIAVALGLAATQAAGLQASGGTMAKPYHVGKSAMNGVLAAELAALGMDANTRLFDEAEAGFLSVLFQRPAAASFDSLGRTWQIRGNTFKPYASCQLTHAAHEVARGLAGRLERCMLRQVRVWVHPLAIKVAGRPGASTPMEGKFSIAYCVSLGLLGHDADMTGFLPERIADPDVRKLAAMTRVIPDDDTERCAARIELDHGAAGVVRGEINAVRGSPGRPMTWNELEEKFLSLTRPILGDSAAQLLLVLRNFERPGQLAEFVRIVRMTRDNAIAGTTATETQR</sequence>
<dbReference type="OrthoDB" id="9797528at2"/>
<protein>
    <submittedName>
        <fullName evidence="4">MmgE/PrpD family protein</fullName>
    </submittedName>
</protein>
<keyword evidence="5" id="KW-1185">Reference proteome</keyword>
<feature type="domain" description="MmgE/PrpD C-terminal" evidence="3">
    <location>
        <begin position="298"/>
        <end position="451"/>
    </location>
</feature>
<proteinExistence type="inferred from homology"/>
<dbReference type="AlphaFoldDB" id="A0A556AIM2"/>
<dbReference type="GO" id="GO:0016829">
    <property type="term" value="F:lyase activity"/>
    <property type="evidence" value="ECO:0007669"/>
    <property type="project" value="InterPro"/>
</dbReference>
<dbReference type="InterPro" id="IPR045337">
    <property type="entry name" value="MmgE_PrpD_C"/>
</dbReference>
<dbReference type="InterPro" id="IPR042188">
    <property type="entry name" value="MmgE/PrpD_sf_2"/>
</dbReference>
<evidence type="ECO:0000313" key="4">
    <source>
        <dbReference type="EMBL" id="TSH92754.1"/>
    </source>
</evidence>
<name>A0A556AIM2_9BURK</name>
<feature type="domain" description="MmgE/PrpD N-terminal" evidence="2">
    <location>
        <begin position="39"/>
        <end position="276"/>
    </location>
</feature>
<organism evidence="4 5">
    <name type="scientific">Verticiella sediminum</name>
    <dbReference type="NCBI Taxonomy" id="1247510"/>
    <lineage>
        <taxon>Bacteria</taxon>
        <taxon>Pseudomonadati</taxon>
        <taxon>Pseudomonadota</taxon>
        <taxon>Betaproteobacteria</taxon>
        <taxon>Burkholderiales</taxon>
        <taxon>Alcaligenaceae</taxon>
        <taxon>Verticiella</taxon>
    </lineage>
</organism>
<dbReference type="Pfam" id="PF03972">
    <property type="entry name" value="MmgE_PrpD_N"/>
    <property type="match status" value="1"/>
</dbReference>
<dbReference type="InterPro" id="IPR036148">
    <property type="entry name" value="MmgE/PrpD_sf"/>
</dbReference>
<dbReference type="SUPFAM" id="SSF103378">
    <property type="entry name" value="2-methylcitrate dehydratase PrpD"/>
    <property type="match status" value="1"/>
</dbReference>
<comment type="similarity">
    <text evidence="1">Belongs to the PrpD family.</text>
</comment>
<accession>A0A556AIM2</accession>
<dbReference type="InterPro" id="IPR005656">
    <property type="entry name" value="MmgE_PrpD"/>
</dbReference>
<dbReference type="InterPro" id="IPR045336">
    <property type="entry name" value="MmgE_PrpD_N"/>
</dbReference>
<evidence type="ECO:0000256" key="1">
    <source>
        <dbReference type="ARBA" id="ARBA00006174"/>
    </source>
</evidence>
<dbReference type="PANTHER" id="PTHR16943">
    <property type="entry name" value="2-METHYLCITRATE DEHYDRATASE-RELATED"/>
    <property type="match status" value="1"/>
</dbReference>
<dbReference type="Pfam" id="PF19305">
    <property type="entry name" value="MmgE_PrpD_C"/>
    <property type="match status" value="1"/>
</dbReference>
<dbReference type="Proteomes" id="UP000318405">
    <property type="component" value="Unassembled WGS sequence"/>
</dbReference>
<gene>
    <name evidence="4" type="ORF">FOZ76_15200</name>
</gene>